<gene>
    <name evidence="2" type="ORF">S01H1_48394</name>
</gene>
<protein>
    <recommendedName>
        <fullName evidence="1">Uroporphyrinogen decarboxylase (URO-D) domain-containing protein</fullName>
    </recommendedName>
</protein>
<dbReference type="AlphaFoldDB" id="X0WTF0"/>
<dbReference type="GO" id="GO:0006779">
    <property type="term" value="P:porphyrin-containing compound biosynthetic process"/>
    <property type="evidence" value="ECO:0007669"/>
    <property type="project" value="InterPro"/>
</dbReference>
<dbReference type="InterPro" id="IPR052024">
    <property type="entry name" value="Methanogen_methyltrans"/>
</dbReference>
<dbReference type="PANTHER" id="PTHR47099">
    <property type="entry name" value="METHYLCOBAMIDE:COM METHYLTRANSFERASE MTBA"/>
    <property type="match status" value="1"/>
</dbReference>
<evidence type="ECO:0000259" key="1">
    <source>
        <dbReference type="Pfam" id="PF01208"/>
    </source>
</evidence>
<dbReference type="EMBL" id="BARS01031079">
    <property type="protein sequence ID" value="GAG27793.1"/>
    <property type="molecule type" value="Genomic_DNA"/>
</dbReference>
<name>X0WTF0_9ZZZZ</name>
<dbReference type="InterPro" id="IPR000257">
    <property type="entry name" value="Uroporphyrinogen_deCOase"/>
</dbReference>
<proteinExistence type="predicted"/>
<dbReference type="InterPro" id="IPR038071">
    <property type="entry name" value="UROD/MetE-like_sf"/>
</dbReference>
<organism evidence="2">
    <name type="scientific">marine sediment metagenome</name>
    <dbReference type="NCBI Taxonomy" id="412755"/>
    <lineage>
        <taxon>unclassified sequences</taxon>
        <taxon>metagenomes</taxon>
        <taxon>ecological metagenomes</taxon>
    </lineage>
</organism>
<dbReference type="PANTHER" id="PTHR47099:SF1">
    <property type="entry name" value="METHYLCOBAMIDE:COM METHYLTRANSFERASE MTBA"/>
    <property type="match status" value="1"/>
</dbReference>
<evidence type="ECO:0000313" key="2">
    <source>
        <dbReference type="EMBL" id="GAG27793.1"/>
    </source>
</evidence>
<dbReference type="Gene3D" id="3.20.20.210">
    <property type="match status" value="1"/>
</dbReference>
<accession>X0WTF0</accession>
<reference evidence="2" key="1">
    <citation type="journal article" date="2014" name="Front. Microbiol.">
        <title>High frequency of phylogenetically diverse reductive dehalogenase-homologous genes in deep subseafloor sedimentary metagenomes.</title>
        <authorList>
            <person name="Kawai M."/>
            <person name="Futagami T."/>
            <person name="Toyoda A."/>
            <person name="Takaki Y."/>
            <person name="Nishi S."/>
            <person name="Hori S."/>
            <person name="Arai W."/>
            <person name="Tsubouchi T."/>
            <person name="Morono Y."/>
            <person name="Uchiyama I."/>
            <person name="Ito T."/>
            <person name="Fujiyama A."/>
            <person name="Inagaki F."/>
            <person name="Takami H."/>
        </authorList>
    </citation>
    <scope>NUCLEOTIDE SEQUENCE</scope>
    <source>
        <strain evidence="2">Expedition CK06-06</strain>
    </source>
</reference>
<dbReference type="Pfam" id="PF01208">
    <property type="entry name" value="URO-D"/>
    <property type="match status" value="1"/>
</dbReference>
<dbReference type="GO" id="GO:0004853">
    <property type="term" value="F:uroporphyrinogen decarboxylase activity"/>
    <property type="evidence" value="ECO:0007669"/>
    <property type="project" value="InterPro"/>
</dbReference>
<feature type="domain" description="Uroporphyrinogen decarboxylase (URO-D)" evidence="1">
    <location>
        <begin position="2"/>
        <end position="122"/>
    </location>
</feature>
<sequence length="128" mass="14225">TKKLVEAFIDEGIMPILHFDQDWTLNLPYLKELPRGKCLCQFDSCTDIFKAKEILRDHMCIMGDVSPSLLSLGTPEEVEAYCKKLIDIIGEGGGFILGVGCSVPTNAKFENLKAMVDTAKNYRPPRSA</sequence>
<dbReference type="SUPFAM" id="SSF51726">
    <property type="entry name" value="UROD/MetE-like"/>
    <property type="match status" value="1"/>
</dbReference>
<comment type="caution">
    <text evidence="2">The sequence shown here is derived from an EMBL/GenBank/DDBJ whole genome shotgun (WGS) entry which is preliminary data.</text>
</comment>
<feature type="non-terminal residue" evidence="2">
    <location>
        <position position="1"/>
    </location>
</feature>